<dbReference type="NCBIfam" id="TIGR00492">
    <property type="entry name" value="alr"/>
    <property type="match status" value="1"/>
</dbReference>
<feature type="binding site" evidence="5 7">
    <location>
        <position position="315"/>
    </location>
    <ligand>
        <name>substrate</name>
    </ligand>
</feature>
<sequence>MFRNYRPVWAEVNLDNLQYNMRNIKAKARTKEIFGIVKADAYGHGAFEVSEVLLKNGATRLSVAVLSEGVELRKSGITCSINILGVTPDTQFNDLIEYGLEPVVFSYEYAKSLSEFAKDKNKIAKVHLAVDTGMGRIGFLPTKESVEEAVKISKLSNIKIEGIFSHFSTADEKDKKYSYLQFNKYKLFISELEKKGLNIEIKDICNSAAMIEMPEAYCDGVRPGIILYGYYPSDEVDKSKLDIKPVMTWKANIVHLKVLNEGQYVGYGRKFKTQRKSIIATLPVGYADGYTRMFSGRAKVIINGKFAPVVGNICMDQCMVDVTDIEDVKVGDEVILMGRQGNCKFDADDIANVLGTIKNEVLCMVSKRVPRIYIENGQIVKVKNYF</sequence>
<name>A0A2U8DPZ9_9CLOT</name>
<comment type="function">
    <text evidence="5">Catalyzes the interconversion of L-alanine and D-alanine. May also act on other amino acids.</text>
</comment>
<dbReference type="OrthoDB" id="9813814at2"/>
<evidence type="ECO:0000256" key="1">
    <source>
        <dbReference type="ARBA" id="ARBA00000316"/>
    </source>
</evidence>
<dbReference type="FunFam" id="2.40.37.10:FF:000006">
    <property type="entry name" value="Alanine racemase"/>
    <property type="match status" value="1"/>
</dbReference>
<keyword evidence="10" id="KW-1185">Reference proteome</keyword>
<feature type="binding site" evidence="5 7">
    <location>
        <position position="136"/>
    </location>
    <ligand>
        <name>substrate</name>
    </ligand>
</feature>
<dbReference type="InterPro" id="IPR001608">
    <property type="entry name" value="Ala_racemase_N"/>
</dbReference>
<dbReference type="GO" id="GO:0030632">
    <property type="term" value="P:D-alanine biosynthetic process"/>
    <property type="evidence" value="ECO:0007669"/>
    <property type="project" value="UniProtKB-UniRule"/>
</dbReference>
<feature type="active site" description="Proton acceptor; specific for L-alanine" evidence="5">
    <location>
        <position position="267"/>
    </location>
</feature>
<keyword evidence="4 5" id="KW-0413">Isomerase</keyword>
<dbReference type="InterPro" id="IPR011079">
    <property type="entry name" value="Ala_racemase_C"/>
</dbReference>
<dbReference type="SUPFAM" id="SSF51419">
    <property type="entry name" value="PLP-binding barrel"/>
    <property type="match status" value="1"/>
</dbReference>
<evidence type="ECO:0000256" key="6">
    <source>
        <dbReference type="PIRSR" id="PIRSR600821-50"/>
    </source>
</evidence>
<dbReference type="SUPFAM" id="SSF50621">
    <property type="entry name" value="Alanine racemase C-terminal domain-like"/>
    <property type="match status" value="1"/>
</dbReference>
<dbReference type="Pfam" id="PF00842">
    <property type="entry name" value="Ala_racemase_C"/>
    <property type="match status" value="1"/>
</dbReference>
<dbReference type="CDD" id="cd00430">
    <property type="entry name" value="PLPDE_III_AR"/>
    <property type="match status" value="1"/>
</dbReference>
<evidence type="ECO:0000313" key="9">
    <source>
        <dbReference type="EMBL" id="AWI04730.1"/>
    </source>
</evidence>
<dbReference type="HAMAP" id="MF_01201">
    <property type="entry name" value="Ala_racemase"/>
    <property type="match status" value="1"/>
</dbReference>
<comment type="catalytic activity">
    <reaction evidence="1 5">
        <text>L-alanine = D-alanine</text>
        <dbReference type="Rhea" id="RHEA:20249"/>
        <dbReference type="ChEBI" id="CHEBI:57416"/>
        <dbReference type="ChEBI" id="CHEBI:57972"/>
        <dbReference type="EC" id="5.1.1.1"/>
    </reaction>
</comment>
<evidence type="ECO:0000256" key="2">
    <source>
        <dbReference type="ARBA" id="ARBA00001933"/>
    </source>
</evidence>
<feature type="active site" description="Proton acceptor; specific for D-alanine" evidence="5">
    <location>
        <position position="38"/>
    </location>
</feature>
<evidence type="ECO:0000256" key="5">
    <source>
        <dbReference type="HAMAP-Rule" id="MF_01201"/>
    </source>
</evidence>
<reference evidence="10" key="1">
    <citation type="submission" date="2017-04" db="EMBL/GenBank/DDBJ databases">
        <authorList>
            <person name="Song Y."/>
            <person name="Cho B.-K."/>
        </authorList>
    </citation>
    <scope>NUCLEOTIDE SEQUENCE [LARGE SCALE GENOMIC DNA]</scope>
    <source>
        <strain evidence="10">SL1</strain>
    </source>
</reference>
<dbReference type="PANTHER" id="PTHR30511">
    <property type="entry name" value="ALANINE RACEMASE"/>
    <property type="match status" value="1"/>
</dbReference>
<dbReference type="Gene3D" id="2.40.37.10">
    <property type="entry name" value="Lyase, Ornithine Decarboxylase, Chain A, domain 1"/>
    <property type="match status" value="1"/>
</dbReference>
<accession>A0A2U8DPZ9</accession>
<dbReference type="SMART" id="SM01005">
    <property type="entry name" value="Ala_racemase_C"/>
    <property type="match status" value="1"/>
</dbReference>
<dbReference type="GO" id="GO:0008784">
    <property type="term" value="F:alanine racemase activity"/>
    <property type="evidence" value="ECO:0007669"/>
    <property type="project" value="UniProtKB-UniRule"/>
</dbReference>
<protein>
    <recommendedName>
        <fullName evidence="5">Alanine racemase</fullName>
        <ecNumber evidence="5">5.1.1.1</ecNumber>
    </recommendedName>
</protein>
<dbReference type="EC" id="5.1.1.1" evidence="5"/>
<dbReference type="Pfam" id="PF01168">
    <property type="entry name" value="Ala_racemase_N"/>
    <property type="match status" value="1"/>
</dbReference>
<dbReference type="PROSITE" id="PS00395">
    <property type="entry name" value="ALANINE_RACEMASE"/>
    <property type="match status" value="1"/>
</dbReference>
<dbReference type="PRINTS" id="PR00992">
    <property type="entry name" value="ALARACEMASE"/>
</dbReference>
<dbReference type="InterPro" id="IPR029066">
    <property type="entry name" value="PLP-binding_barrel"/>
</dbReference>
<keyword evidence="3 5" id="KW-0663">Pyridoxal phosphate</keyword>
<dbReference type="EMBL" id="CP020953">
    <property type="protein sequence ID" value="AWI04730.1"/>
    <property type="molecule type" value="Genomic_DNA"/>
</dbReference>
<feature type="modified residue" description="N6-(pyridoxal phosphate)lysine" evidence="5 6">
    <location>
        <position position="38"/>
    </location>
</feature>
<evidence type="ECO:0000259" key="8">
    <source>
        <dbReference type="SMART" id="SM01005"/>
    </source>
</evidence>
<dbReference type="GO" id="GO:0005829">
    <property type="term" value="C:cytosol"/>
    <property type="evidence" value="ECO:0007669"/>
    <property type="project" value="TreeGrafter"/>
</dbReference>
<gene>
    <name evidence="9" type="ORF">B9W14_09585</name>
</gene>
<organism evidence="9 10">
    <name type="scientific">Clostridium drakei</name>
    <dbReference type="NCBI Taxonomy" id="332101"/>
    <lineage>
        <taxon>Bacteria</taxon>
        <taxon>Bacillati</taxon>
        <taxon>Bacillota</taxon>
        <taxon>Clostridia</taxon>
        <taxon>Eubacteriales</taxon>
        <taxon>Clostridiaceae</taxon>
        <taxon>Clostridium</taxon>
    </lineage>
</organism>
<dbReference type="Proteomes" id="UP000244910">
    <property type="component" value="Chromosome"/>
</dbReference>
<proteinExistence type="inferred from homology"/>
<comment type="pathway">
    <text evidence="5">Amino-acid biosynthesis; D-alanine biosynthesis; D-alanine from L-alanine: step 1/1.</text>
</comment>
<dbReference type="PANTHER" id="PTHR30511:SF0">
    <property type="entry name" value="ALANINE RACEMASE, CATABOLIC-RELATED"/>
    <property type="match status" value="1"/>
</dbReference>
<comment type="cofactor">
    <cofactor evidence="2 5 6">
        <name>pyridoxal 5'-phosphate</name>
        <dbReference type="ChEBI" id="CHEBI:597326"/>
    </cofactor>
</comment>
<evidence type="ECO:0000256" key="4">
    <source>
        <dbReference type="ARBA" id="ARBA00023235"/>
    </source>
</evidence>
<dbReference type="InterPro" id="IPR009006">
    <property type="entry name" value="Ala_racemase/Decarboxylase_C"/>
</dbReference>
<dbReference type="UniPathway" id="UPA00042">
    <property type="reaction ID" value="UER00497"/>
</dbReference>
<dbReference type="AlphaFoldDB" id="A0A2U8DPZ9"/>
<evidence type="ECO:0000256" key="7">
    <source>
        <dbReference type="PIRSR" id="PIRSR600821-52"/>
    </source>
</evidence>
<dbReference type="RefSeq" id="WP_032079440.1">
    <property type="nucleotide sequence ID" value="NZ_CP020953.1"/>
</dbReference>
<dbReference type="FunFam" id="3.20.20.10:FF:000002">
    <property type="entry name" value="Alanine racemase"/>
    <property type="match status" value="1"/>
</dbReference>
<dbReference type="Gene3D" id="3.20.20.10">
    <property type="entry name" value="Alanine racemase"/>
    <property type="match status" value="1"/>
</dbReference>
<dbReference type="InterPro" id="IPR020622">
    <property type="entry name" value="Ala_racemase_pyridoxalP-BS"/>
</dbReference>
<evidence type="ECO:0000256" key="3">
    <source>
        <dbReference type="ARBA" id="ARBA00022898"/>
    </source>
</evidence>
<dbReference type="KEGG" id="cdrk:B9W14_09585"/>
<feature type="domain" description="Alanine racemase C-terminal" evidence="8">
    <location>
        <begin position="246"/>
        <end position="374"/>
    </location>
</feature>
<dbReference type="GO" id="GO:0009252">
    <property type="term" value="P:peptidoglycan biosynthetic process"/>
    <property type="evidence" value="ECO:0007669"/>
    <property type="project" value="TreeGrafter"/>
</dbReference>
<comment type="similarity">
    <text evidence="5">Belongs to the alanine racemase family.</text>
</comment>
<dbReference type="InterPro" id="IPR000821">
    <property type="entry name" value="Ala_racemase"/>
</dbReference>
<evidence type="ECO:0000313" key="10">
    <source>
        <dbReference type="Proteomes" id="UP000244910"/>
    </source>
</evidence>
<dbReference type="GO" id="GO:0030170">
    <property type="term" value="F:pyridoxal phosphate binding"/>
    <property type="evidence" value="ECO:0007669"/>
    <property type="project" value="UniProtKB-UniRule"/>
</dbReference>